<feature type="transmembrane region" description="Helical" evidence="1">
    <location>
        <begin position="248"/>
        <end position="270"/>
    </location>
</feature>
<dbReference type="OrthoDB" id="40154at2759"/>
<dbReference type="Gene3D" id="1.20.58.760">
    <property type="entry name" value="Peptidase M41"/>
    <property type="match status" value="1"/>
</dbReference>
<keyword evidence="3" id="KW-1185">Reference proteome</keyword>
<dbReference type="InterPro" id="IPR037219">
    <property type="entry name" value="Peptidase_M41-like"/>
</dbReference>
<dbReference type="KEGG" id="fcy:FRACYDRAFT_179918"/>
<dbReference type="Proteomes" id="UP000095751">
    <property type="component" value="Unassembled WGS sequence"/>
</dbReference>
<dbReference type="GO" id="GO:0004222">
    <property type="term" value="F:metalloendopeptidase activity"/>
    <property type="evidence" value="ECO:0007669"/>
    <property type="project" value="InterPro"/>
</dbReference>
<name>A0A1E7FRL7_9STRA</name>
<dbReference type="GO" id="GO:0006508">
    <property type="term" value="P:proteolysis"/>
    <property type="evidence" value="ECO:0007669"/>
    <property type="project" value="InterPro"/>
</dbReference>
<dbReference type="SUPFAM" id="SSF140990">
    <property type="entry name" value="FtsH protease domain-like"/>
    <property type="match status" value="1"/>
</dbReference>
<dbReference type="PANTHER" id="PTHR33471:SF7">
    <property type="entry name" value="ATP-DEPENDENT ZINC METALLOPROTEASE-RELATED"/>
    <property type="match status" value="1"/>
</dbReference>
<gene>
    <name evidence="2" type="ORF">FRACYDRAFT_179918</name>
</gene>
<dbReference type="GO" id="GO:0005524">
    <property type="term" value="F:ATP binding"/>
    <property type="evidence" value="ECO:0007669"/>
    <property type="project" value="InterPro"/>
</dbReference>
<proteinExistence type="predicted"/>
<dbReference type="EMBL" id="KV784354">
    <property type="protein sequence ID" value="OEU20767.1"/>
    <property type="molecule type" value="Genomic_DNA"/>
</dbReference>
<reference evidence="2 3" key="1">
    <citation type="submission" date="2016-09" db="EMBL/GenBank/DDBJ databases">
        <title>Extensive genetic diversity and differential bi-allelic expression allows diatom success in the polar Southern Ocean.</title>
        <authorList>
            <consortium name="DOE Joint Genome Institute"/>
            <person name="Mock T."/>
            <person name="Otillar R.P."/>
            <person name="Strauss J."/>
            <person name="Dupont C."/>
            <person name="Frickenhaus S."/>
            <person name="Maumus F."/>
            <person name="Mcmullan M."/>
            <person name="Sanges R."/>
            <person name="Schmutz J."/>
            <person name="Toseland A."/>
            <person name="Valas R."/>
            <person name="Veluchamy A."/>
            <person name="Ward B.J."/>
            <person name="Allen A."/>
            <person name="Barry K."/>
            <person name="Falciatore A."/>
            <person name="Ferrante M."/>
            <person name="Fortunato A.E."/>
            <person name="Gloeckner G."/>
            <person name="Gruber A."/>
            <person name="Hipkin R."/>
            <person name="Janech M."/>
            <person name="Kroth P."/>
            <person name="Leese F."/>
            <person name="Lindquist E."/>
            <person name="Lyon B.R."/>
            <person name="Martin J."/>
            <person name="Mayer C."/>
            <person name="Parker M."/>
            <person name="Quesneville H."/>
            <person name="Raymond J."/>
            <person name="Uhlig C."/>
            <person name="Valentin K.U."/>
            <person name="Worden A.Z."/>
            <person name="Armbrust E.V."/>
            <person name="Bowler C."/>
            <person name="Green B."/>
            <person name="Moulton V."/>
            <person name="Van Oosterhout C."/>
            <person name="Grigoriev I."/>
        </authorList>
    </citation>
    <scope>NUCLEOTIDE SEQUENCE [LARGE SCALE GENOMIC DNA]</scope>
    <source>
        <strain evidence="2 3">CCMP1102</strain>
    </source>
</reference>
<dbReference type="InParanoid" id="A0A1E7FRL7"/>
<accession>A0A1E7FRL7</accession>
<dbReference type="PANTHER" id="PTHR33471">
    <property type="entry name" value="ATP-DEPENDENT ZINC METALLOPROTEASE-RELATED"/>
    <property type="match status" value="1"/>
</dbReference>
<keyword evidence="1" id="KW-0812">Transmembrane</keyword>
<dbReference type="GO" id="GO:0004176">
    <property type="term" value="F:ATP-dependent peptidase activity"/>
    <property type="evidence" value="ECO:0007669"/>
    <property type="project" value="InterPro"/>
</dbReference>
<evidence type="ECO:0008006" key="4">
    <source>
        <dbReference type="Google" id="ProtNLM"/>
    </source>
</evidence>
<organism evidence="2 3">
    <name type="scientific">Fragilariopsis cylindrus CCMP1102</name>
    <dbReference type="NCBI Taxonomy" id="635003"/>
    <lineage>
        <taxon>Eukaryota</taxon>
        <taxon>Sar</taxon>
        <taxon>Stramenopiles</taxon>
        <taxon>Ochrophyta</taxon>
        <taxon>Bacillariophyta</taxon>
        <taxon>Bacillariophyceae</taxon>
        <taxon>Bacillariophycidae</taxon>
        <taxon>Bacillariales</taxon>
        <taxon>Bacillariaceae</taxon>
        <taxon>Fragilariopsis</taxon>
    </lineage>
</organism>
<feature type="non-terminal residue" evidence="2">
    <location>
        <position position="1"/>
    </location>
</feature>
<sequence>RQIFPVYRQRMIQHEAGHFLLAHLLGIPIAGYTTNAVKNSVQFYPLNDKDVGREKAEILGFDRPTSRVDEGHLLTRRDAQTTSLILKSNQKLCVVSVAGVCAEIISFGNAEGGIADISQLQQIFNSAEPELTDREKENRIRFAMGYTMTQLRIHLGCIDRLADVMDNGGTVAECVLAIERCNNISGNDGFVNDYEAQRRQKFKSSALGLLERFMLGSTPSSDDEADMVQGVGGGARKQKFIQISGDDALNISLGVALLFLAWATSGGLSLH</sequence>
<evidence type="ECO:0000313" key="3">
    <source>
        <dbReference type="Proteomes" id="UP000095751"/>
    </source>
</evidence>
<keyword evidence="1" id="KW-0472">Membrane</keyword>
<dbReference type="AlphaFoldDB" id="A0A1E7FRL7"/>
<evidence type="ECO:0000313" key="2">
    <source>
        <dbReference type="EMBL" id="OEU20767.1"/>
    </source>
</evidence>
<keyword evidence="1" id="KW-1133">Transmembrane helix</keyword>
<protein>
    <recommendedName>
        <fullName evidence="4">Peptidase M41 domain-containing protein</fullName>
    </recommendedName>
</protein>
<evidence type="ECO:0000256" key="1">
    <source>
        <dbReference type="SAM" id="Phobius"/>
    </source>
</evidence>